<name>A0A8E0UX11_9EURO</name>
<comment type="caution">
    <text evidence="2">The sequence shown here is derived from an EMBL/GenBank/DDBJ whole genome shotgun (WGS) entry which is preliminary data.</text>
</comment>
<dbReference type="CDD" id="cd12148">
    <property type="entry name" value="fungal_TF_MHR"/>
    <property type="match status" value="1"/>
</dbReference>
<dbReference type="GeneID" id="66992855"/>
<protein>
    <submittedName>
        <fullName evidence="2">Uncharacterized protein</fullName>
    </submittedName>
</protein>
<evidence type="ECO:0000256" key="1">
    <source>
        <dbReference type="SAM" id="MobiDB-lite"/>
    </source>
</evidence>
<feature type="compositionally biased region" description="Basic and acidic residues" evidence="1">
    <location>
        <begin position="219"/>
        <end position="237"/>
    </location>
</feature>
<evidence type="ECO:0000313" key="2">
    <source>
        <dbReference type="EMBL" id="GIC88977.1"/>
    </source>
</evidence>
<sequence length="298" mass="33001">MKLVQEVPPPQQEGQSELYIVATQFLNDLHMKGPLTLQIIQAGLLLSIYELGHAIFPSALMTIGHCARGGIAMGLHNSTYFTDLDASRSYLLSALCYDGLVTVDRELAAEGKKGMLAAIIGSVTTSFKREMWSRILTWDRKWLYIVTHFVQKGSAKPAGYLAAKSTRLDSKSSIGESKCSSSQPVIFATSISKYVFKKGRFAIPPERLLRASGLLRQDQKGEEKGVARPTDFQEHTSDSGVPDDIESERLKGMIYAESWNQLDSLHDELLKKDESINGVLAINHVGDITLPWKRFPTA</sequence>
<reference evidence="2" key="1">
    <citation type="journal article" date="2015" name="Genome Announc.">
        <title>Draft Genome Sequence of the Pathogenic Filamentous Fungus Aspergillus udagawae Strain IFM 46973T.</title>
        <authorList>
            <person name="Kusuya Y."/>
            <person name="Takahashi-Nakaguchi A."/>
            <person name="Takahashi H."/>
            <person name="Yaguchi T."/>
        </authorList>
    </citation>
    <scope>NUCLEOTIDE SEQUENCE</scope>
    <source>
        <strain evidence="2">IFM 46973</strain>
    </source>
</reference>
<dbReference type="RefSeq" id="XP_043146243.1">
    <property type="nucleotide sequence ID" value="XM_043290308.1"/>
</dbReference>
<organism evidence="2 3">
    <name type="scientific">Aspergillus udagawae</name>
    <dbReference type="NCBI Taxonomy" id="91492"/>
    <lineage>
        <taxon>Eukaryota</taxon>
        <taxon>Fungi</taxon>
        <taxon>Dikarya</taxon>
        <taxon>Ascomycota</taxon>
        <taxon>Pezizomycotina</taxon>
        <taxon>Eurotiomycetes</taxon>
        <taxon>Eurotiomycetidae</taxon>
        <taxon>Eurotiales</taxon>
        <taxon>Aspergillaceae</taxon>
        <taxon>Aspergillus</taxon>
        <taxon>Aspergillus subgen. Fumigati</taxon>
    </lineage>
</organism>
<accession>A0A8E0UX11</accession>
<gene>
    <name evidence="2" type="ORF">Aud_005379</name>
</gene>
<evidence type="ECO:0000313" key="3">
    <source>
        <dbReference type="Proteomes" id="UP000036893"/>
    </source>
</evidence>
<dbReference type="PANTHER" id="PTHR12475">
    <property type="match status" value="1"/>
</dbReference>
<proteinExistence type="predicted"/>
<feature type="region of interest" description="Disordered" evidence="1">
    <location>
        <begin position="219"/>
        <end position="243"/>
    </location>
</feature>
<dbReference type="Proteomes" id="UP000036893">
    <property type="component" value="Unassembled WGS sequence"/>
</dbReference>
<dbReference type="InterPro" id="IPR051490">
    <property type="entry name" value="THEM6_lcsJ_thioesterase"/>
</dbReference>
<dbReference type="AlphaFoldDB" id="A0A8E0UX11"/>
<reference evidence="2" key="2">
    <citation type="submission" date="2021-01" db="EMBL/GenBank/DDBJ databases">
        <title>Pan-genome distribution and transcriptional activeness of fungal secondary metabolism genes in Aspergillus section Fumigati.</title>
        <authorList>
            <person name="Takahashi H."/>
            <person name="Umemura M."/>
            <person name="Ninomiya A."/>
            <person name="Kusuya Y."/>
            <person name="Urayama S."/>
            <person name="Shimizu M."/>
            <person name="Watanabe A."/>
            <person name="Kamei K."/>
            <person name="Yaguchi T."/>
            <person name="Hagiwara D."/>
        </authorList>
    </citation>
    <scope>NUCLEOTIDE SEQUENCE</scope>
    <source>
        <strain evidence="2">IFM 46973</strain>
    </source>
</reference>
<dbReference type="EMBL" id="BBXM02000004">
    <property type="protein sequence ID" value="GIC88977.1"/>
    <property type="molecule type" value="Genomic_DNA"/>
</dbReference>
<dbReference type="PANTHER" id="PTHR12475:SF4">
    <property type="entry name" value="PROTEIN THEM6"/>
    <property type="match status" value="1"/>
</dbReference>